<proteinExistence type="predicted"/>
<dbReference type="RefSeq" id="WP_140885961.1">
    <property type="nucleotide sequence ID" value="NZ_RCZP01000031.1"/>
</dbReference>
<keyword evidence="1" id="KW-0812">Transmembrane</keyword>
<evidence type="ECO:0000313" key="3">
    <source>
        <dbReference type="Proteomes" id="UP000317078"/>
    </source>
</evidence>
<organism evidence="2 3">
    <name type="scientific">Muricoccus nepalensis</name>
    <dbReference type="NCBI Taxonomy" id="1854500"/>
    <lineage>
        <taxon>Bacteria</taxon>
        <taxon>Pseudomonadati</taxon>
        <taxon>Pseudomonadota</taxon>
        <taxon>Alphaproteobacteria</taxon>
        <taxon>Acetobacterales</taxon>
        <taxon>Roseomonadaceae</taxon>
        <taxon>Muricoccus</taxon>
    </lineage>
</organism>
<evidence type="ECO:0000313" key="2">
    <source>
        <dbReference type="EMBL" id="TPG48943.1"/>
    </source>
</evidence>
<keyword evidence="1" id="KW-0472">Membrane</keyword>
<reference evidence="2 3" key="1">
    <citation type="journal article" date="2019" name="Environ. Microbiol.">
        <title>Species interactions and distinct microbial communities in high Arctic permafrost affected cryosols are associated with the CH4 and CO2 gas fluxes.</title>
        <authorList>
            <person name="Altshuler I."/>
            <person name="Hamel J."/>
            <person name="Turney S."/>
            <person name="Magnuson E."/>
            <person name="Levesque R."/>
            <person name="Greer C."/>
            <person name="Whyte L.G."/>
        </authorList>
    </citation>
    <scope>NUCLEOTIDE SEQUENCE [LARGE SCALE GENOMIC DNA]</scope>
    <source>
        <strain evidence="2 3">S9.3B</strain>
    </source>
</reference>
<accession>A0A502FIH7</accession>
<gene>
    <name evidence="2" type="ORF">EAH89_22420</name>
</gene>
<keyword evidence="1" id="KW-1133">Transmembrane helix</keyword>
<dbReference type="Proteomes" id="UP000317078">
    <property type="component" value="Unassembled WGS sequence"/>
</dbReference>
<feature type="transmembrane region" description="Helical" evidence="1">
    <location>
        <begin position="30"/>
        <end position="49"/>
    </location>
</feature>
<comment type="caution">
    <text evidence="2">The sequence shown here is derived from an EMBL/GenBank/DDBJ whole genome shotgun (WGS) entry which is preliminary data.</text>
</comment>
<name>A0A502FIH7_9PROT</name>
<evidence type="ECO:0000256" key="1">
    <source>
        <dbReference type="SAM" id="Phobius"/>
    </source>
</evidence>
<keyword evidence="3" id="KW-1185">Reference proteome</keyword>
<sequence>MMMRWTIGLAVVFVLLAILARVLQFGFSLALLAVAGVALVVAIVSGIAAKAGSGGPPDRMA</sequence>
<protein>
    <submittedName>
        <fullName evidence="2">Uncharacterized protein</fullName>
    </submittedName>
</protein>
<dbReference type="AlphaFoldDB" id="A0A502FIH7"/>
<dbReference type="EMBL" id="RCZP01000031">
    <property type="protein sequence ID" value="TPG48943.1"/>
    <property type="molecule type" value="Genomic_DNA"/>
</dbReference>